<dbReference type="Pfam" id="PF07568">
    <property type="entry name" value="HisKA_2"/>
    <property type="match status" value="1"/>
</dbReference>
<dbReference type="RefSeq" id="WP_255133973.1">
    <property type="nucleotide sequence ID" value="NZ_JANDBC010000001.1"/>
</dbReference>
<dbReference type="CDD" id="cd00130">
    <property type="entry name" value="PAS"/>
    <property type="match status" value="1"/>
</dbReference>
<dbReference type="NCBIfam" id="TIGR00229">
    <property type="entry name" value="sensory_box"/>
    <property type="match status" value="1"/>
</dbReference>
<dbReference type="SUPFAM" id="SSF55874">
    <property type="entry name" value="ATPase domain of HSP90 chaperone/DNA topoisomerase II/histidine kinase"/>
    <property type="match status" value="1"/>
</dbReference>
<dbReference type="InterPro" id="IPR000700">
    <property type="entry name" value="PAS-assoc_C"/>
</dbReference>
<evidence type="ECO:0000313" key="13">
    <source>
        <dbReference type="Proteomes" id="UP001139125"/>
    </source>
</evidence>
<gene>
    <name evidence="12" type="ORF">NM125_06470</name>
</gene>
<feature type="domain" description="PAC" evidence="11">
    <location>
        <begin position="324"/>
        <end position="375"/>
    </location>
</feature>
<dbReference type="PANTHER" id="PTHR41523:SF8">
    <property type="entry name" value="ETHYLENE RESPONSE SENSOR PROTEIN"/>
    <property type="match status" value="1"/>
</dbReference>
<evidence type="ECO:0000256" key="1">
    <source>
        <dbReference type="ARBA" id="ARBA00000085"/>
    </source>
</evidence>
<evidence type="ECO:0000256" key="8">
    <source>
        <dbReference type="ARBA" id="ARBA00023026"/>
    </source>
</evidence>
<evidence type="ECO:0000313" key="12">
    <source>
        <dbReference type="EMBL" id="MCP9291221.1"/>
    </source>
</evidence>
<dbReference type="Pfam" id="PF08448">
    <property type="entry name" value="PAS_4"/>
    <property type="match status" value="1"/>
</dbReference>
<feature type="transmembrane region" description="Helical" evidence="9">
    <location>
        <begin position="215"/>
        <end position="239"/>
    </location>
</feature>
<keyword evidence="9" id="KW-0812">Transmembrane</keyword>
<organism evidence="12 13">
    <name type="scientific">Gracilimonas sediminicola</name>
    <dbReference type="NCBI Taxonomy" id="2952158"/>
    <lineage>
        <taxon>Bacteria</taxon>
        <taxon>Pseudomonadati</taxon>
        <taxon>Balneolota</taxon>
        <taxon>Balneolia</taxon>
        <taxon>Balneolales</taxon>
        <taxon>Balneolaceae</taxon>
        <taxon>Gracilimonas</taxon>
    </lineage>
</organism>
<dbReference type="InterPro" id="IPR011495">
    <property type="entry name" value="Sig_transdc_His_kin_sub2_dim/P"/>
</dbReference>
<dbReference type="Pfam" id="PF02518">
    <property type="entry name" value="HATPase_c"/>
    <property type="match status" value="1"/>
</dbReference>
<keyword evidence="9" id="KW-1133">Transmembrane helix</keyword>
<dbReference type="Proteomes" id="UP001139125">
    <property type="component" value="Unassembled WGS sequence"/>
</dbReference>
<dbReference type="Gene3D" id="3.30.565.10">
    <property type="entry name" value="Histidine kinase-like ATPase, C-terminal domain"/>
    <property type="match status" value="1"/>
</dbReference>
<evidence type="ECO:0000256" key="2">
    <source>
        <dbReference type="ARBA" id="ARBA00012438"/>
    </source>
</evidence>
<evidence type="ECO:0000256" key="4">
    <source>
        <dbReference type="ARBA" id="ARBA00022679"/>
    </source>
</evidence>
<dbReference type="AlphaFoldDB" id="A0A9X2RD90"/>
<dbReference type="GO" id="GO:0005524">
    <property type="term" value="F:ATP binding"/>
    <property type="evidence" value="ECO:0007669"/>
    <property type="project" value="UniProtKB-KW"/>
</dbReference>
<dbReference type="PROSITE" id="PS50112">
    <property type="entry name" value="PAS"/>
    <property type="match status" value="1"/>
</dbReference>
<sequence length="584" mass="66615">MDTNRSFAKSSFRRLHIDRKMMGILVVFTVLGIFLTISVIVATNTLSGLRGYSTFQVNWTEARKDAAFHLLNYINTRDDVYLDGFKDAMQLIDNASSIREELKAEDTDYAYLQELYIQTHTMPNDVDNMIRTYQWFHSFGDFQIAIQEWIDSDGTMREMEGLANEAQMLVNTNSLTFERQQELTNQVLALDQRLRGSKFRLAAALSSGTELLNFIMLWIAVSLGLILLTTGGMLSFRFLKSIKNWEREIEINEQKYRSLYEQNPNAVFSLSRDGLLISANRVFEKAVGMQAEVLKGSTIDRFVEKSDIKKLQFHFHRTLEGTPQHYETAVVLKKSAPMHVEVTNLPMVVDGEIIGVYGIARDITYRKEAELKIKEQLQEKTHLIAEVHDRVKNNLALVSSLIQLQQNLSKQPSSGNFFDNTISRIHSMAMVHERLYQNETFSSIRMDEYVNELLETIRRKYSSPSANVQLITHTNPVTLSIKQSIPTGLLLNELLVNAFKHGITEDNGKIEVYLSQEKDEVVIKVSDTGPGLCKDFDLKQAQTLGMTLISVLLRQLDADYQLSNEEGTTFTIRFKGIDVLSRTG</sequence>
<keyword evidence="3" id="KW-0597">Phosphoprotein</keyword>
<proteinExistence type="predicted"/>
<keyword evidence="6" id="KW-0418">Kinase</keyword>
<accession>A0A9X2RD90</accession>
<keyword evidence="5" id="KW-0547">Nucleotide-binding</keyword>
<dbReference type="InterPro" id="IPR035965">
    <property type="entry name" value="PAS-like_dom_sf"/>
</dbReference>
<dbReference type="Gene3D" id="3.30.450.20">
    <property type="entry name" value="PAS domain"/>
    <property type="match status" value="1"/>
</dbReference>
<evidence type="ECO:0000256" key="5">
    <source>
        <dbReference type="ARBA" id="ARBA00022741"/>
    </source>
</evidence>
<dbReference type="SMART" id="SM00091">
    <property type="entry name" value="PAS"/>
    <property type="match status" value="1"/>
</dbReference>
<comment type="catalytic activity">
    <reaction evidence="1">
        <text>ATP + protein L-histidine = ADP + protein N-phospho-L-histidine.</text>
        <dbReference type="EC" id="2.7.13.3"/>
    </reaction>
</comment>
<dbReference type="InterPro" id="IPR013656">
    <property type="entry name" value="PAS_4"/>
</dbReference>
<dbReference type="InterPro" id="IPR003594">
    <property type="entry name" value="HATPase_dom"/>
</dbReference>
<protein>
    <recommendedName>
        <fullName evidence="2">histidine kinase</fullName>
        <ecNumber evidence="2">2.7.13.3</ecNumber>
    </recommendedName>
</protein>
<keyword evidence="8" id="KW-0843">Virulence</keyword>
<dbReference type="InterPro" id="IPR000014">
    <property type="entry name" value="PAS"/>
</dbReference>
<dbReference type="EMBL" id="JANDBC010000001">
    <property type="protein sequence ID" value="MCP9291221.1"/>
    <property type="molecule type" value="Genomic_DNA"/>
</dbReference>
<keyword evidence="4" id="KW-0808">Transferase</keyword>
<dbReference type="PROSITE" id="PS50113">
    <property type="entry name" value="PAC"/>
    <property type="match status" value="1"/>
</dbReference>
<name>A0A9X2RD90_9BACT</name>
<comment type="caution">
    <text evidence="12">The sequence shown here is derived from an EMBL/GenBank/DDBJ whole genome shotgun (WGS) entry which is preliminary data.</text>
</comment>
<feature type="transmembrane region" description="Helical" evidence="9">
    <location>
        <begin position="21"/>
        <end position="42"/>
    </location>
</feature>
<evidence type="ECO:0000259" key="10">
    <source>
        <dbReference type="PROSITE" id="PS50112"/>
    </source>
</evidence>
<dbReference type="GO" id="GO:0004673">
    <property type="term" value="F:protein histidine kinase activity"/>
    <property type="evidence" value="ECO:0007669"/>
    <property type="project" value="UniProtKB-EC"/>
</dbReference>
<keyword evidence="7" id="KW-0067">ATP-binding</keyword>
<keyword evidence="9" id="KW-0472">Membrane</keyword>
<evidence type="ECO:0000256" key="9">
    <source>
        <dbReference type="SAM" id="Phobius"/>
    </source>
</evidence>
<evidence type="ECO:0000256" key="7">
    <source>
        <dbReference type="ARBA" id="ARBA00022840"/>
    </source>
</evidence>
<evidence type="ECO:0000256" key="3">
    <source>
        <dbReference type="ARBA" id="ARBA00022553"/>
    </source>
</evidence>
<dbReference type="PANTHER" id="PTHR41523">
    <property type="entry name" value="TWO-COMPONENT SYSTEM SENSOR PROTEIN"/>
    <property type="match status" value="1"/>
</dbReference>
<reference evidence="12" key="1">
    <citation type="submission" date="2022-06" db="EMBL/GenBank/DDBJ databases">
        <title>Gracilimonas sp. CAU 1638 isolated from sea sediment.</title>
        <authorList>
            <person name="Kim W."/>
        </authorList>
    </citation>
    <scope>NUCLEOTIDE SEQUENCE</scope>
    <source>
        <strain evidence="12">CAU 1638</strain>
    </source>
</reference>
<dbReference type="InterPro" id="IPR036890">
    <property type="entry name" value="HATPase_C_sf"/>
</dbReference>
<dbReference type="EC" id="2.7.13.3" evidence="2"/>
<dbReference type="SUPFAM" id="SSF55785">
    <property type="entry name" value="PYP-like sensor domain (PAS domain)"/>
    <property type="match status" value="1"/>
</dbReference>
<feature type="domain" description="PAS" evidence="10">
    <location>
        <begin position="252"/>
        <end position="322"/>
    </location>
</feature>
<evidence type="ECO:0000259" key="11">
    <source>
        <dbReference type="PROSITE" id="PS50113"/>
    </source>
</evidence>
<evidence type="ECO:0000256" key="6">
    <source>
        <dbReference type="ARBA" id="ARBA00022777"/>
    </source>
</evidence>
<keyword evidence="13" id="KW-1185">Reference proteome</keyword>